<dbReference type="Pfam" id="PF04991">
    <property type="entry name" value="LicD"/>
    <property type="match status" value="1"/>
</dbReference>
<feature type="domain" description="LicD/FKTN/FKRP nucleotidyltransferase" evidence="1">
    <location>
        <begin position="24"/>
        <end position="240"/>
    </location>
</feature>
<dbReference type="EMBL" id="JAIWYE010000026">
    <property type="protein sequence ID" value="MCA4704805.1"/>
    <property type="molecule type" value="Genomic_DNA"/>
</dbReference>
<dbReference type="Proteomes" id="UP000183040">
    <property type="component" value="Unassembled WGS sequence"/>
</dbReference>
<dbReference type="GO" id="GO:0016740">
    <property type="term" value="F:transferase activity"/>
    <property type="evidence" value="ECO:0007669"/>
    <property type="project" value="UniProtKB-KW"/>
</dbReference>
<dbReference type="PANTHER" id="PTHR43404">
    <property type="entry name" value="LIPOPOLYSACCHARIDE CHOLINEPHOSPHOTRANSFERASE LICD"/>
    <property type="match status" value="1"/>
</dbReference>
<dbReference type="EMBL" id="FNRP01000006">
    <property type="protein sequence ID" value="SEA45120.1"/>
    <property type="molecule type" value="Genomic_DNA"/>
</dbReference>
<keyword evidence="4" id="KW-0808">Transferase</keyword>
<dbReference type="AlphaFoldDB" id="A0A174FYZ1"/>
<dbReference type="EMBL" id="FOUM01000007">
    <property type="protein sequence ID" value="SFM60942.1"/>
    <property type="molecule type" value="Genomic_DNA"/>
</dbReference>
<dbReference type="EMBL" id="QRYV01000010">
    <property type="protein sequence ID" value="RGV17492.1"/>
    <property type="molecule type" value="Genomic_DNA"/>
</dbReference>
<evidence type="ECO:0000259" key="1">
    <source>
        <dbReference type="Pfam" id="PF04991"/>
    </source>
</evidence>
<reference evidence="6 7" key="1">
    <citation type="submission" date="2016-10" db="EMBL/GenBank/DDBJ databases">
        <authorList>
            <person name="de Groot N.N."/>
        </authorList>
    </citation>
    <scope>NUCLEOTIDE SEQUENCE [LARGE SCALE GENOMIC DNA]</scope>
    <source>
        <strain evidence="5 7">NLAE-zl-C202</strain>
        <strain evidence="4 6">NLAE-zl-G339</strain>
    </source>
</reference>
<accession>A0A174FYZ1</accession>
<dbReference type="PANTHER" id="PTHR43404:SF2">
    <property type="entry name" value="LIPOPOLYSACCHARIDE CHOLINEPHOSPHOTRANSFERASE LICD"/>
    <property type="match status" value="1"/>
</dbReference>
<evidence type="ECO:0000313" key="3">
    <source>
        <dbReference type="EMBL" id="RGV17492.1"/>
    </source>
</evidence>
<dbReference type="Proteomes" id="UP001198461">
    <property type="component" value="Unassembled WGS sequence"/>
</dbReference>
<dbReference type="InterPro" id="IPR052942">
    <property type="entry name" value="LPS_cholinephosphotransferase"/>
</dbReference>
<reference evidence="2" key="3">
    <citation type="submission" date="2023-08" db="EMBL/GenBank/DDBJ databases">
        <title>Mucin Metabolism Genes Underlie the Key Renovations of Bacteroides xylanisolvens Genomes in Captive Great Apes.</title>
        <authorList>
            <person name="Nishida A.H."/>
        </authorList>
    </citation>
    <scope>NUCLEOTIDE SEQUENCE</scope>
    <source>
        <strain evidence="2">P13.H9</strain>
    </source>
</reference>
<evidence type="ECO:0000313" key="4">
    <source>
        <dbReference type="EMBL" id="SEA45120.1"/>
    </source>
</evidence>
<protein>
    <submittedName>
        <fullName evidence="3">LicD family protein</fullName>
    </submittedName>
    <submittedName>
        <fullName evidence="4">Lipopolysaccharide cholinephosphotransferase</fullName>
    </submittedName>
</protein>
<evidence type="ECO:0000313" key="5">
    <source>
        <dbReference type="EMBL" id="SFM60942.1"/>
    </source>
</evidence>
<reference evidence="3 8" key="2">
    <citation type="submission" date="2018-08" db="EMBL/GenBank/DDBJ databases">
        <title>A genome reference for cultivated species of the human gut microbiota.</title>
        <authorList>
            <person name="Zou Y."/>
            <person name="Xue W."/>
            <person name="Luo G."/>
        </authorList>
    </citation>
    <scope>NUCLEOTIDE SEQUENCE [LARGE SCALE GENOMIC DNA]</scope>
    <source>
        <strain evidence="3 8">AF14-7</strain>
    </source>
</reference>
<evidence type="ECO:0000313" key="6">
    <source>
        <dbReference type="Proteomes" id="UP000183040"/>
    </source>
</evidence>
<sequence>MANYDIRPLQLRILKNLLAVDKVCKEHNLRYYIMAGTMLGAVRHKGFIPWDDDLDIGMPRADYDLLMANAKEWLPKPYEAVCAENDKEYPLPFAKVQDADTTLIERMHLKYLGGVYIDIFPLDGVPESRMAQRMHFAKYEFYKRVLYLIHRDPYKHGKGPSSWIPLLCRKLFTLTGAQESIRKVMKKYDFDQSTLVCDYDDGMKGIMSKDILGTPTPILFENEEVWGVQKYDVYLSQKYGDYMTIPKQSGQRQHNFHYLDLNKPYREFEV</sequence>
<evidence type="ECO:0000313" key="2">
    <source>
        <dbReference type="EMBL" id="MCA4704805.1"/>
    </source>
</evidence>
<evidence type="ECO:0000313" key="8">
    <source>
        <dbReference type="Proteomes" id="UP000283369"/>
    </source>
</evidence>
<dbReference type="InterPro" id="IPR007074">
    <property type="entry name" value="LicD/FKTN/FKRP_NTP_transf"/>
</dbReference>
<name>A0A174FYZ1_9BACE</name>
<dbReference type="RefSeq" id="WP_009039123.1">
    <property type="nucleotide sequence ID" value="NZ_CP045612.1"/>
</dbReference>
<organism evidence="3 8">
    <name type="scientific">Bacteroides xylanisolvens</name>
    <dbReference type="NCBI Taxonomy" id="371601"/>
    <lineage>
        <taxon>Bacteria</taxon>
        <taxon>Pseudomonadati</taxon>
        <taxon>Bacteroidota</taxon>
        <taxon>Bacteroidia</taxon>
        <taxon>Bacteroidales</taxon>
        <taxon>Bacteroidaceae</taxon>
        <taxon>Bacteroides</taxon>
    </lineage>
</organism>
<dbReference type="GO" id="GO:0009100">
    <property type="term" value="P:glycoprotein metabolic process"/>
    <property type="evidence" value="ECO:0007669"/>
    <property type="project" value="UniProtKB-ARBA"/>
</dbReference>
<dbReference type="Proteomes" id="UP000283369">
    <property type="component" value="Unassembled WGS sequence"/>
</dbReference>
<gene>
    <name evidence="3" type="ORF">DWW25_05855</name>
    <name evidence="2" type="ORF">LD004_14440</name>
    <name evidence="4" type="ORF">SAMN04487924_106142</name>
    <name evidence="5" type="ORF">SAMN05216250_107120</name>
</gene>
<evidence type="ECO:0000313" key="7">
    <source>
        <dbReference type="Proteomes" id="UP000183766"/>
    </source>
</evidence>
<dbReference type="Proteomes" id="UP000183766">
    <property type="component" value="Unassembled WGS sequence"/>
</dbReference>
<proteinExistence type="predicted"/>